<accession>A0A9P8AQG0</accession>
<proteinExistence type="predicted"/>
<feature type="chain" id="PRO_5040328224" evidence="1">
    <location>
        <begin position="21"/>
        <end position="109"/>
    </location>
</feature>
<evidence type="ECO:0000313" key="3">
    <source>
        <dbReference type="Proteomes" id="UP000812287"/>
    </source>
</evidence>
<evidence type="ECO:0000256" key="1">
    <source>
        <dbReference type="SAM" id="SignalP"/>
    </source>
</evidence>
<evidence type="ECO:0000313" key="2">
    <source>
        <dbReference type="EMBL" id="KAG7443811.1"/>
    </source>
</evidence>
<sequence>MRSTTNLLMILALNIICCETQRNHYLSGKRRISPAKKSCFYDNLYHGSFTSKVLIQQTDSANPSLVDPYLEDRDEYIIHSPMTVKVNLLVIEEQVNYYHGHISIKIGQC</sequence>
<dbReference type="AlphaFoldDB" id="A0A9P8AQG0"/>
<organism evidence="2 3">
    <name type="scientific">Guyanagaster necrorhizus</name>
    <dbReference type="NCBI Taxonomy" id="856835"/>
    <lineage>
        <taxon>Eukaryota</taxon>
        <taxon>Fungi</taxon>
        <taxon>Dikarya</taxon>
        <taxon>Basidiomycota</taxon>
        <taxon>Agaricomycotina</taxon>
        <taxon>Agaricomycetes</taxon>
        <taxon>Agaricomycetidae</taxon>
        <taxon>Agaricales</taxon>
        <taxon>Marasmiineae</taxon>
        <taxon>Physalacriaceae</taxon>
        <taxon>Guyanagaster</taxon>
    </lineage>
</organism>
<keyword evidence="1" id="KW-0732">Signal</keyword>
<name>A0A9P8AQG0_9AGAR</name>
<feature type="signal peptide" evidence="1">
    <location>
        <begin position="1"/>
        <end position="20"/>
    </location>
</feature>
<keyword evidence="3" id="KW-1185">Reference proteome</keyword>
<dbReference type="GeneID" id="66102775"/>
<comment type="caution">
    <text evidence="2">The sequence shown here is derived from an EMBL/GenBank/DDBJ whole genome shotgun (WGS) entry which is preliminary data.</text>
</comment>
<protein>
    <submittedName>
        <fullName evidence="2">Uncharacterized protein</fullName>
    </submittedName>
</protein>
<reference evidence="2" key="1">
    <citation type="submission" date="2020-11" db="EMBL/GenBank/DDBJ databases">
        <title>Adaptations for nitrogen fixation in a non-lichenized fungal sporocarp promotes dispersal by wood-feeding termites.</title>
        <authorList>
            <consortium name="DOE Joint Genome Institute"/>
            <person name="Koch R.A."/>
            <person name="Yoon G."/>
            <person name="Arayal U."/>
            <person name="Lail K."/>
            <person name="Amirebrahimi M."/>
            <person name="Labutti K."/>
            <person name="Lipzen A."/>
            <person name="Riley R."/>
            <person name="Barry K."/>
            <person name="Henrissat B."/>
            <person name="Grigoriev I.V."/>
            <person name="Herr J.R."/>
            <person name="Aime M.C."/>
        </authorList>
    </citation>
    <scope>NUCLEOTIDE SEQUENCE</scope>
    <source>
        <strain evidence="2">MCA 3950</strain>
    </source>
</reference>
<dbReference type="RefSeq" id="XP_043037311.1">
    <property type="nucleotide sequence ID" value="XM_043180479.1"/>
</dbReference>
<gene>
    <name evidence="2" type="ORF">BT62DRAFT_315891</name>
</gene>
<dbReference type="Proteomes" id="UP000812287">
    <property type="component" value="Unassembled WGS sequence"/>
</dbReference>
<dbReference type="EMBL" id="MU250543">
    <property type="protein sequence ID" value="KAG7443811.1"/>
    <property type="molecule type" value="Genomic_DNA"/>
</dbReference>